<proteinExistence type="predicted"/>
<dbReference type="RefSeq" id="WP_149333729.1">
    <property type="nucleotide sequence ID" value="NZ_BJJW01000002.1"/>
</dbReference>
<sequence>MGSYTAAIIDKDDNLLLPQTSVASIIDGDSLAKANDLGATNVNISKLVEQVNLINSNNTAWTDWSKEGMALLNGAQQYSEDGDYPRYRTRVINGNKQVQVKFRIKGVTSGGDTAYVSFPSNIKPTGISQLGFSSPSSSGRTASWLIEGENTVKLHATSDNNYNSQFWYPFVGTWEV</sequence>
<name>A0A5A5TY81_LEUCI</name>
<accession>A0A5A5TY81</accession>
<gene>
    <name evidence="1" type="ORF">LCIT_03600</name>
</gene>
<reference evidence="1 2" key="1">
    <citation type="submission" date="2019-04" db="EMBL/GenBank/DDBJ databases">
        <title>A pseudo-fructophilic Leuconostoc citreum strain F192-5 isolated from peel of satsuma mandarin: the first report for isolation and characterization of strain-dependent fructophilic-like characteristics.</title>
        <authorList>
            <person name="Maeno S."/>
            <person name="Tanizawa Y."/>
            <person name="Kajikawa A."/>
            <person name="Kanesaki Y."/>
            <person name="Kubota E."/>
            <person name="Arita M."/>
            <person name="Leon D."/>
            <person name="Endo A."/>
        </authorList>
    </citation>
    <scope>NUCLEOTIDE SEQUENCE [LARGE SCALE GENOMIC DNA]</scope>
    <source>
        <strain evidence="1 2">F192-5</strain>
    </source>
</reference>
<organism evidence="1 2">
    <name type="scientific">Leuconostoc citreum</name>
    <dbReference type="NCBI Taxonomy" id="33964"/>
    <lineage>
        <taxon>Bacteria</taxon>
        <taxon>Bacillati</taxon>
        <taxon>Bacillota</taxon>
        <taxon>Bacilli</taxon>
        <taxon>Lactobacillales</taxon>
        <taxon>Lactobacillaceae</taxon>
        <taxon>Leuconostoc</taxon>
    </lineage>
</organism>
<dbReference type="Proteomes" id="UP000323274">
    <property type="component" value="Unassembled WGS sequence"/>
</dbReference>
<dbReference type="AlphaFoldDB" id="A0A5A5TY81"/>
<evidence type="ECO:0000313" key="2">
    <source>
        <dbReference type="Proteomes" id="UP000323274"/>
    </source>
</evidence>
<dbReference type="EMBL" id="BJJW01000002">
    <property type="protein sequence ID" value="GDZ83118.1"/>
    <property type="molecule type" value="Genomic_DNA"/>
</dbReference>
<protein>
    <submittedName>
        <fullName evidence="1">Uncharacterized protein</fullName>
    </submittedName>
</protein>
<evidence type="ECO:0000313" key="1">
    <source>
        <dbReference type="EMBL" id="GDZ83118.1"/>
    </source>
</evidence>
<comment type="caution">
    <text evidence="1">The sequence shown here is derived from an EMBL/GenBank/DDBJ whole genome shotgun (WGS) entry which is preliminary data.</text>
</comment>